<protein>
    <submittedName>
        <fullName evidence="1">Uncharacterized protein</fullName>
    </submittedName>
</protein>
<accession>A0A4U0RLK6</accession>
<dbReference type="Proteomes" id="UP000305778">
    <property type="component" value="Unassembled WGS sequence"/>
</dbReference>
<evidence type="ECO:0000313" key="1">
    <source>
        <dbReference type="EMBL" id="TJZ95650.1"/>
    </source>
</evidence>
<name>A0A4U0RLK6_9ACTN</name>
<dbReference type="OrthoDB" id="3381423at2"/>
<organism evidence="1 2">
    <name type="scientific">Actinacidiphila oryziradicis</name>
    <dbReference type="NCBI Taxonomy" id="2571141"/>
    <lineage>
        <taxon>Bacteria</taxon>
        <taxon>Bacillati</taxon>
        <taxon>Actinomycetota</taxon>
        <taxon>Actinomycetes</taxon>
        <taxon>Kitasatosporales</taxon>
        <taxon>Streptomycetaceae</taxon>
        <taxon>Actinacidiphila</taxon>
    </lineage>
</organism>
<evidence type="ECO:0000313" key="2">
    <source>
        <dbReference type="Proteomes" id="UP000305778"/>
    </source>
</evidence>
<sequence length="124" mass="13754">MKRGDSDYEAALEAVVEILKDRARSGCRPLTYGDLSALLIADHHAVPAYQGPLPFLLEDASVQESPDGRKPLISALVVLQDELRPSAGFYKLARRPPYGATRKGDNEAIWLKELEALRRDYTTS</sequence>
<dbReference type="RefSeq" id="WP_136730933.1">
    <property type="nucleotide sequence ID" value="NZ_SUMC01000179.1"/>
</dbReference>
<dbReference type="AlphaFoldDB" id="A0A4U0RLK6"/>
<proteinExistence type="predicted"/>
<keyword evidence="2" id="KW-1185">Reference proteome</keyword>
<gene>
    <name evidence="1" type="ORF">FCI23_52000</name>
</gene>
<comment type="caution">
    <text evidence="1">The sequence shown here is derived from an EMBL/GenBank/DDBJ whole genome shotgun (WGS) entry which is preliminary data.</text>
</comment>
<dbReference type="EMBL" id="SUMC01000179">
    <property type="protein sequence ID" value="TJZ95650.1"/>
    <property type="molecule type" value="Genomic_DNA"/>
</dbReference>
<reference evidence="1 2" key="1">
    <citation type="submission" date="2019-04" db="EMBL/GenBank/DDBJ databases">
        <title>Streptomyces oryziradicis sp. nov., a novel actinomycete isolated from rhizosphere soil of rice (Oryza sativa L.).</title>
        <authorList>
            <person name="Li C."/>
        </authorList>
    </citation>
    <scope>NUCLEOTIDE SEQUENCE [LARGE SCALE GENOMIC DNA]</scope>
    <source>
        <strain evidence="1 2">NEAU-C40</strain>
    </source>
</reference>